<sequence>MDAMLRVGGKSGFCLVAPNHSLLPSNHSLLPPNDSFSPANNRWISKNKWKIWIGTAENKEIESSFGRLSGGRKICAFVINIPPIAAQVSAGDKWGYLLSGKWISKELEWSMIVMPA</sequence>
<dbReference type="EMBL" id="JABZGR010000010">
    <property type="protein sequence ID" value="MBF0970308.1"/>
    <property type="molecule type" value="Genomic_DNA"/>
</dbReference>
<accession>A0A929RW04</accession>
<dbReference type="Proteomes" id="UP000704068">
    <property type="component" value="Unassembled WGS sequence"/>
</dbReference>
<protein>
    <submittedName>
        <fullName evidence="1">Uncharacterized protein</fullName>
    </submittedName>
</protein>
<name>A0A929RW04_9BACT</name>
<gene>
    <name evidence="1" type="ORF">HXK21_04625</name>
</gene>
<dbReference type="RefSeq" id="WP_303763633.1">
    <property type="nucleotide sequence ID" value="NZ_JABZGR010000010.1"/>
</dbReference>
<proteinExistence type="predicted"/>
<organism evidence="1 2">
    <name type="scientific">Alloprevotella tannerae</name>
    <dbReference type="NCBI Taxonomy" id="76122"/>
    <lineage>
        <taxon>Bacteria</taxon>
        <taxon>Pseudomonadati</taxon>
        <taxon>Bacteroidota</taxon>
        <taxon>Bacteroidia</taxon>
        <taxon>Bacteroidales</taxon>
        <taxon>Prevotellaceae</taxon>
        <taxon>Alloprevotella</taxon>
    </lineage>
</organism>
<comment type="caution">
    <text evidence="1">The sequence shown here is derived from an EMBL/GenBank/DDBJ whole genome shotgun (WGS) entry which is preliminary data.</text>
</comment>
<evidence type="ECO:0000313" key="1">
    <source>
        <dbReference type="EMBL" id="MBF0970308.1"/>
    </source>
</evidence>
<evidence type="ECO:0000313" key="2">
    <source>
        <dbReference type="Proteomes" id="UP000704068"/>
    </source>
</evidence>
<reference evidence="1" key="1">
    <citation type="submission" date="2020-04" db="EMBL/GenBank/DDBJ databases">
        <title>Deep metagenomics examines the oral microbiome during advanced dental caries in children, revealing novel taxa and co-occurrences with host molecules.</title>
        <authorList>
            <person name="Baker J.L."/>
            <person name="Morton J.T."/>
            <person name="Dinis M."/>
            <person name="Alvarez R."/>
            <person name="Tran N.C."/>
            <person name="Knight R."/>
            <person name="Edlund A."/>
        </authorList>
    </citation>
    <scope>NUCLEOTIDE SEQUENCE</scope>
    <source>
        <strain evidence="1">JCVI_34_bin.1</strain>
    </source>
</reference>
<dbReference type="AlphaFoldDB" id="A0A929RW04"/>